<evidence type="ECO:0000259" key="1">
    <source>
        <dbReference type="Pfam" id="PF03551"/>
    </source>
</evidence>
<reference evidence="2 3" key="1">
    <citation type="submission" date="2014-12" db="EMBL/GenBank/DDBJ databases">
        <title>Draft genome sequences of 29 type strains of Enterococci.</title>
        <authorList>
            <person name="Zhong Z."/>
            <person name="Sun Z."/>
            <person name="Liu W."/>
            <person name="Zhang W."/>
            <person name="Zhang H."/>
        </authorList>
    </citation>
    <scope>NUCLEOTIDE SEQUENCE [LARGE SCALE GENOMIC DNA]</scope>
    <source>
        <strain evidence="2 3">DSM 22801</strain>
    </source>
</reference>
<proteinExistence type="predicted"/>
<dbReference type="InterPro" id="IPR036390">
    <property type="entry name" value="WH_DNA-bd_sf"/>
</dbReference>
<dbReference type="Proteomes" id="UP000183039">
    <property type="component" value="Unassembled WGS sequence"/>
</dbReference>
<dbReference type="EMBL" id="JXLC01000009">
    <property type="protein sequence ID" value="OJG91933.1"/>
    <property type="molecule type" value="Genomic_DNA"/>
</dbReference>
<gene>
    <name evidence="2" type="ORF">RV15_GL003578</name>
</gene>
<evidence type="ECO:0000313" key="3">
    <source>
        <dbReference type="Proteomes" id="UP000183039"/>
    </source>
</evidence>
<dbReference type="InterPro" id="IPR036388">
    <property type="entry name" value="WH-like_DNA-bd_sf"/>
</dbReference>
<dbReference type="AlphaFoldDB" id="A0AA91JPD9"/>
<feature type="domain" description="Transcription regulator PadR N-terminal" evidence="1">
    <location>
        <begin position="24"/>
        <end position="94"/>
    </location>
</feature>
<protein>
    <submittedName>
        <fullName evidence="2">PadR family transcriptional regulator</fullName>
    </submittedName>
</protein>
<dbReference type="PANTHER" id="PTHR33169:SF14">
    <property type="entry name" value="TRANSCRIPTIONAL REGULATOR RV3488"/>
    <property type="match status" value="1"/>
</dbReference>
<sequence>MKEQVMNVMNGTTEMLKGVLEGVILEIIKRHETYGYEITNNLQEYGFEDIVEGTVYTILLRLEKKSLVTVTKKKSTVGPMRKFYSLNEAGEKELDLFWQRWTFISGQIERLKEEKKNEK</sequence>
<dbReference type="SUPFAM" id="SSF46785">
    <property type="entry name" value="Winged helix' DNA-binding domain"/>
    <property type="match status" value="1"/>
</dbReference>
<dbReference type="InterPro" id="IPR052509">
    <property type="entry name" value="Metal_resp_DNA-bind_regulator"/>
</dbReference>
<organism evidence="2 3">
    <name type="scientific">Enterococcus silesiacus</name>
    <dbReference type="NCBI Taxonomy" id="332949"/>
    <lineage>
        <taxon>Bacteria</taxon>
        <taxon>Bacillati</taxon>
        <taxon>Bacillota</taxon>
        <taxon>Bacilli</taxon>
        <taxon>Lactobacillales</taxon>
        <taxon>Enterococcaceae</taxon>
        <taxon>Enterococcus</taxon>
    </lineage>
</organism>
<comment type="caution">
    <text evidence="2">The sequence shown here is derived from an EMBL/GenBank/DDBJ whole genome shotgun (WGS) entry which is preliminary data.</text>
</comment>
<dbReference type="PANTHER" id="PTHR33169">
    <property type="entry name" value="PADR-FAMILY TRANSCRIPTIONAL REGULATOR"/>
    <property type="match status" value="1"/>
</dbReference>
<evidence type="ECO:0000313" key="2">
    <source>
        <dbReference type="EMBL" id="OJG91933.1"/>
    </source>
</evidence>
<dbReference type="Gene3D" id="1.10.10.10">
    <property type="entry name" value="Winged helix-like DNA-binding domain superfamily/Winged helix DNA-binding domain"/>
    <property type="match status" value="1"/>
</dbReference>
<dbReference type="InterPro" id="IPR005149">
    <property type="entry name" value="Tscrpt_reg_PadR_N"/>
</dbReference>
<name>A0AA91JPD9_9ENTE</name>
<dbReference type="Pfam" id="PF03551">
    <property type="entry name" value="PadR"/>
    <property type="match status" value="1"/>
</dbReference>
<accession>A0AA91JPD9</accession>